<comment type="similarity">
    <text evidence="1">Belongs to the FlgM family.</text>
</comment>
<evidence type="ECO:0000256" key="7">
    <source>
        <dbReference type="ARBA" id="ARBA00024739"/>
    </source>
</evidence>
<dbReference type="AlphaFoldDB" id="A0A133XHR9"/>
<gene>
    <name evidence="11" type="ORF">AT959_14270</name>
</gene>
<sequence length="94" mass="9996">MKIDSSYIPTTPPVTQRQTATPAASTGSAQEAVSLSQLAGSLQSSEKPPVNTAKIQEIKQAISEGRFKINPEAIADRLIESARDLVNSSSKREA</sequence>
<evidence type="ECO:0000256" key="5">
    <source>
        <dbReference type="ARBA" id="ARBA00023015"/>
    </source>
</evidence>
<dbReference type="RefSeq" id="WP_066884168.1">
    <property type="nucleotide sequence ID" value="NZ_LODL01000021.1"/>
</dbReference>
<keyword evidence="12" id="KW-1185">Reference proteome</keyword>
<dbReference type="InterPro" id="IPR007412">
    <property type="entry name" value="FlgM"/>
</dbReference>
<feature type="region of interest" description="Disordered" evidence="9">
    <location>
        <begin position="1"/>
        <end position="32"/>
    </location>
</feature>
<dbReference type="Proteomes" id="UP000070186">
    <property type="component" value="Unassembled WGS sequence"/>
</dbReference>
<keyword evidence="3" id="KW-0678">Repressor</keyword>
<dbReference type="GO" id="GO:0045892">
    <property type="term" value="P:negative regulation of DNA-templated transcription"/>
    <property type="evidence" value="ECO:0007669"/>
    <property type="project" value="InterPro"/>
</dbReference>
<name>A0A133XHR9_9RHOO</name>
<dbReference type="InterPro" id="IPR031316">
    <property type="entry name" value="FlgM_C"/>
</dbReference>
<dbReference type="STRING" id="281362.AT959_14270"/>
<dbReference type="NCBIfam" id="TIGR03824">
    <property type="entry name" value="FlgM_jcvi"/>
    <property type="match status" value="1"/>
</dbReference>
<feature type="compositionally biased region" description="Polar residues" evidence="9">
    <location>
        <begin position="7"/>
        <end position="32"/>
    </location>
</feature>
<accession>A0A133XHR9</accession>
<evidence type="ECO:0000256" key="1">
    <source>
        <dbReference type="ARBA" id="ARBA00005322"/>
    </source>
</evidence>
<comment type="function">
    <text evidence="7">Responsible for the coupling of flagellin expression to flagellar assembly by preventing expression of the flagellin genes when a component of the middle class of proteins is defective. It negatively regulates flagellar genes by inhibiting the activity of FliA by directly binding to FliA.</text>
</comment>
<evidence type="ECO:0000256" key="2">
    <source>
        <dbReference type="ARBA" id="ARBA00017823"/>
    </source>
</evidence>
<dbReference type="InterPro" id="IPR035890">
    <property type="entry name" value="Anti-sigma-28_factor_FlgM_sf"/>
</dbReference>
<evidence type="ECO:0000313" key="11">
    <source>
        <dbReference type="EMBL" id="KXB30493.1"/>
    </source>
</evidence>
<feature type="domain" description="Anti-sigma-28 factor FlgM C-terminal" evidence="10">
    <location>
        <begin position="33"/>
        <end position="80"/>
    </location>
</feature>
<evidence type="ECO:0000259" key="10">
    <source>
        <dbReference type="Pfam" id="PF04316"/>
    </source>
</evidence>
<evidence type="ECO:0000256" key="9">
    <source>
        <dbReference type="SAM" id="MobiDB-lite"/>
    </source>
</evidence>
<dbReference type="GO" id="GO:0044781">
    <property type="term" value="P:bacterial-type flagellum organization"/>
    <property type="evidence" value="ECO:0007669"/>
    <property type="project" value="UniProtKB-KW"/>
</dbReference>
<evidence type="ECO:0000256" key="6">
    <source>
        <dbReference type="ARBA" id="ARBA00023163"/>
    </source>
</evidence>
<proteinExistence type="inferred from homology"/>
<keyword evidence="5" id="KW-0805">Transcription regulation</keyword>
<keyword evidence="4" id="KW-1005">Bacterial flagellum biogenesis</keyword>
<comment type="caution">
    <text evidence="11">The sequence shown here is derived from an EMBL/GenBank/DDBJ whole genome shotgun (WGS) entry which is preliminary data.</text>
</comment>
<protein>
    <recommendedName>
        <fullName evidence="2">Negative regulator of flagellin synthesis</fullName>
    </recommendedName>
    <alternativeName>
        <fullName evidence="8">Anti-sigma-28 factor</fullName>
    </alternativeName>
</protein>
<reference evidence="11 12" key="1">
    <citation type="submission" date="2015-12" db="EMBL/GenBank/DDBJ databases">
        <title>Nitrous oxide reduction kinetics distinguish bacteria harboring typical versus atypical NosZ.</title>
        <authorList>
            <person name="Yoon S."/>
            <person name="Nissen S."/>
            <person name="Park D."/>
            <person name="Sanford R.A."/>
            <person name="Loeffler F.E."/>
        </authorList>
    </citation>
    <scope>NUCLEOTIDE SEQUENCE [LARGE SCALE GENOMIC DNA]</scope>
    <source>
        <strain evidence="11 12">ATCC BAA-841</strain>
    </source>
</reference>
<evidence type="ECO:0000313" key="12">
    <source>
        <dbReference type="Proteomes" id="UP000070186"/>
    </source>
</evidence>
<evidence type="ECO:0000256" key="8">
    <source>
        <dbReference type="ARBA" id="ARBA00030117"/>
    </source>
</evidence>
<dbReference type="SUPFAM" id="SSF101498">
    <property type="entry name" value="Anti-sigma factor FlgM"/>
    <property type="match status" value="1"/>
</dbReference>
<evidence type="ECO:0000256" key="3">
    <source>
        <dbReference type="ARBA" id="ARBA00022491"/>
    </source>
</evidence>
<organism evidence="11 12">
    <name type="scientific">Dechloromonas denitrificans</name>
    <dbReference type="NCBI Taxonomy" id="281362"/>
    <lineage>
        <taxon>Bacteria</taxon>
        <taxon>Pseudomonadati</taxon>
        <taxon>Pseudomonadota</taxon>
        <taxon>Betaproteobacteria</taxon>
        <taxon>Rhodocyclales</taxon>
        <taxon>Azonexaceae</taxon>
        <taxon>Dechloromonas</taxon>
    </lineage>
</organism>
<keyword evidence="6" id="KW-0804">Transcription</keyword>
<dbReference type="Pfam" id="PF04316">
    <property type="entry name" value="FlgM"/>
    <property type="match status" value="1"/>
</dbReference>
<dbReference type="EMBL" id="LODL01000021">
    <property type="protein sequence ID" value="KXB30493.1"/>
    <property type="molecule type" value="Genomic_DNA"/>
</dbReference>
<evidence type="ECO:0000256" key="4">
    <source>
        <dbReference type="ARBA" id="ARBA00022795"/>
    </source>
</evidence>